<protein>
    <recommendedName>
        <fullName evidence="4">Holin of 3TMs, for gene-transfer release</fullName>
    </recommendedName>
</protein>
<evidence type="ECO:0000313" key="2">
    <source>
        <dbReference type="EMBL" id="QNR23016.1"/>
    </source>
</evidence>
<gene>
    <name evidence="1" type="ORF">H4K34_11335</name>
    <name evidence="2" type="ORF">H4K34_11560</name>
</gene>
<dbReference type="EMBL" id="CP060139">
    <property type="protein sequence ID" value="QNR22971.1"/>
    <property type="molecule type" value="Genomic_DNA"/>
</dbReference>
<sequence>MSSIWQKISGIFTGGDMVKQIVDGVDRFVTTKEEKAQLENIALQIAHEHELALQSEAFKVEMEFNQRIKDLEGTAKDLVQAGWMGRVVLFLRGAQRPIWGWGTIIIDVLYFLKRLDLTPTGEDMLYTINMIVLAFLFGERTIQNVAPHFKELIRARKQPVTE</sequence>
<dbReference type="KEGG" id="chyd:H4K34_11560"/>
<evidence type="ECO:0000313" key="3">
    <source>
        <dbReference type="Proteomes" id="UP000516305"/>
    </source>
</evidence>
<dbReference type="KEGG" id="chyd:H4K34_11335"/>
<reference evidence="2 3" key="1">
    <citation type="submission" date="2020-08" db="EMBL/GenBank/DDBJ databases">
        <title>Croceimicrobium hydrocarbonivorans gen. nov., sp. nov., a novel marine bacterium isolated from a bacterial consortium that degrades polyethylene terephthalate.</title>
        <authorList>
            <person name="Liu R."/>
        </authorList>
    </citation>
    <scope>NUCLEOTIDE SEQUENCE [LARGE SCALE GENOMIC DNA]</scope>
    <source>
        <strain evidence="2 3">A20-9</strain>
    </source>
</reference>
<dbReference type="Proteomes" id="UP000516305">
    <property type="component" value="Chromosome"/>
</dbReference>
<evidence type="ECO:0000313" key="1">
    <source>
        <dbReference type="EMBL" id="QNR22971.1"/>
    </source>
</evidence>
<dbReference type="AlphaFoldDB" id="A0A7H0VBB8"/>
<keyword evidence="3" id="KW-1185">Reference proteome</keyword>
<accession>A0A7H0VBB8</accession>
<proteinExistence type="predicted"/>
<dbReference type="RefSeq" id="WP_210757540.1">
    <property type="nucleotide sequence ID" value="NZ_CP060139.1"/>
</dbReference>
<evidence type="ECO:0008006" key="4">
    <source>
        <dbReference type="Google" id="ProtNLM"/>
    </source>
</evidence>
<dbReference type="EMBL" id="CP060139">
    <property type="protein sequence ID" value="QNR23016.1"/>
    <property type="molecule type" value="Genomic_DNA"/>
</dbReference>
<name>A0A7H0VBB8_9FLAO</name>
<organism evidence="2 3">
    <name type="scientific">Croceimicrobium hydrocarbonivorans</name>
    <dbReference type="NCBI Taxonomy" id="2761580"/>
    <lineage>
        <taxon>Bacteria</taxon>
        <taxon>Pseudomonadati</taxon>
        <taxon>Bacteroidota</taxon>
        <taxon>Flavobacteriia</taxon>
        <taxon>Flavobacteriales</taxon>
        <taxon>Owenweeksiaceae</taxon>
        <taxon>Croceimicrobium</taxon>
    </lineage>
</organism>